<reference evidence="2 3" key="1">
    <citation type="journal article" date="2014" name="ISME J.">
        <title>Candidatus Competibacter-lineage genomes retrieved from metagenomes reveal functional metabolic diversity.</title>
        <authorList>
            <person name="McIlroy S.J."/>
            <person name="Albertsen M."/>
            <person name="Andresen E.K."/>
            <person name="Saunders A.M."/>
            <person name="Kristiansen R."/>
            <person name="Stokholm-Bjerregaard M."/>
            <person name="Nielsen K.L."/>
            <person name="Nielsen P.H."/>
        </authorList>
    </citation>
    <scope>NUCLEOTIDE SEQUENCE [LARGE SCALE GENOMIC DNA]</scope>
    <source>
        <strain evidence="2 3">Run_B_J11</strain>
    </source>
</reference>
<sequence>METASAANYATSMGVKLKFAPLIWFEQIAMSTLTEPTSSLTFTGCLPLAWRELSALPDDAELRTIEQSNLTVLHTLFALDIHAGDYSDDPSALTNASELKRLDFKVGLLLEMIGQLFARQQAIPSEHALTLTVKDLIWQAATALPVGALLRLDLYCNLSYPRPLILYAQVADTVASESDYPIKAAFYRPSTALQEALERYIFLQHRRFIANRRGNSPR</sequence>
<keyword evidence="3" id="KW-1185">Reference proteome</keyword>
<feature type="domain" description="Cyclic di-GMP receptor atypical PilZ" evidence="1">
    <location>
        <begin position="80"/>
        <end position="213"/>
    </location>
</feature>
<comment type="caution">
    <text evidence="2">The sequence shown here is derived from an EMBL/GenBank/DDBJ whole genome shotgun (WGS) entry which is preliminary data.</text>
</comment>
<evidence type="ECO:0000313" key="2">
    <source>
        <dbReference type="EMBL" id="CDH44162.1"/>
    </source>
</evidence>
<evidence type="ECO:0000313" key="3">
    <source>
        <dbReference type="Proteomes" id="UP000019184"/>
    </source>
</evidence>
<dbReference type="Pfam" id="PF16823">
    <property type="entry name" value="tPilZ"/>
    <property type="match status" value="1"/>
</dbReference>
<gene>
    <name evidence="2" type="ORF">BN874_1530010</name>
</gene>
<dbReference type="AlphaFoldDB" id="A0A7U7G928"/>
<accession>A0A7U7G928</accession>
<dbReference type="InterPro" id="IPR031800">
    <property type="entry name" value="PilZ_atypical"/>
</dbReference>
<organism evidence="2 3">
    <name type="scientific">Candidatus Contendobacter odensis Run_B_J11</name>
    <dbReference type="NCBI Taxonomy" id="1400861"/>
    <lineage>
        <taxon>Bacteria</taxon>
        <taxon>Pseudomonadati</taxon>
        <taxon>Pseudomonadota</taxon>
        <taxon>Gammaproteobacteria</taxon>
        <taxon>Candidatus Competibacteraceae</taxon>
        <taxon>Candidatus Contendibacter</taxon>
    </lineage>
</organism>
<dbReference type="Proteomes" id="UP000019184">
    <property type="component" value="Unassembled WGS sequence"/>
</dbReference>
<dbReference type="EMBL" id="CBTK010000061">
    <property type="protein sequence ID" value="CDH44162.1"/>
    <property type="molecule type" value="Genomic_DNA"/>
</dbReference>
<proteinExistence type="predicted"/>
<evidence type="ECO:0000259" key="1">
    <source>
        <dbReference type="Pfam" id="PF16823"/>
    </source>
</evidence>
<name>A0A7U7G928_9GAMM</name>
<protein>
    <recommendedName>
        <fullName evidence="1">Cyclic di-GMP receptor atypical PilZ domain-containing protein</fullName>
    </recommendedName>
</protein>